<reference evidence="10 11" key="1">
    <citation type="submission" date="2018-10" db="EMBL/GenBank/DDBJ databases">
        <title>Falsibacillus sp. genome draft.</title>
        <authorList>
            <person name="Shi S."/>
        </authorList>
    </citation>
    <scope>NUCLEOTIDE SEQUENCE [LARGE SCALE GENOMIC DNA]</scope>
    <source>
        <strain evidence="10 11">GY 10110</strain>
    </source>
</reference>
<evidence type="ECO:0000256" key="3">
    <source>
        <dbReference type="ARBA" id="ARBA00022448"/>
    </source>
</evidence>
<keyword evidence="4" id="KW-1003">Cell membrane</keyword>
<comment type="similarity">
    <text evidence="2">Belongs to the major facilitator superfamily. EmrB family.</text>
</comment>
<dbReference type="GO" id="GO:0005886">
    <property type="term" value="C:plasma membrane"/>
    <property type="evidence" value="ECO:0007669"/>
    <property type="project" value="UniProtKB-SubCell"/>
</dbReference>
<evidence type="ECO:0000256" key="2">
    <source>
        <dbReference type="ARBA" id="ARBA00008537"/>
    </source>
</evidence>
<gene>
    <name evidence="10" type="ORF">D9X91_16555</name>
</gene>
<name>A0A3L7JTJ1_9BACI</name>
<comment type="caution">
    <text evidence="10">The sequence shown here is derived from an EMBL/GenBank/DDBJ whole genome shotgun (WGS) entry which is preliminary data.</text>
</comment>
<feature type="transmembrane region" description="Helical" evidence="8">
    <location>
        <begin position="238"/>
        <end position="258"/>
    </location>
</feature>
<feature type="transmembrane region" description="Helical" evidence="8">
    <location>
        <begin position="279"/>
        <end position="299"/>
    </location>
</feature>
<dbReference type="SUPFAM" id="SSF103473">
    <property type="entry name" value="MFS general substrate transporter"/>
    <property type="match status" value="1"/>
</dbReference>
<dbReference type="EMBL" id="RCVZ01000013">
    <property type="protein sequence ID" value="RLQ93595.1"/>
    <property type="molecule type" value="Genomic_DNA"/>
</dbReference>
<dbReference type="OrthoDB" id="9816041at2"/>
<evidence type="ECO:0000313" key="11">
    <source>
        <dbReference type="Proteomes" id="UP000276770"/>
    </source>
</evidence>
<evidence type="ECO:0000256" key="6">
    <source>
        <dbReference type="ARBA" id="ARBA00022989"/>
    </source>
</evidence>
<dbReference type="InterPro" id="IPR020846">
    <property type="entry name" value="MFS_dom"/>
</dbReference>
<proteinExistence type="inferred from homology"/>
<organism evidence="10 11">
    <name type="scientific">Falsibacillus albus</name>
    <dbReference type="NCBI Taxonomy" id="2478915"/>
    <lineage>
        <taxon>Bacteria</taxon>
        <taxon>Bacillati</taxon>
        <taxon>Bacillota</taxon>
        <taxon>Bacilli</taxon>
        <taxon>Bacillales</taxon>
        <taxon>Bacillaceae</taxon>
        <taxon>Falsibacillus</taxon>
    </lineage>
</organism>
<dbReference type="CDD" id="cd17503">
    <property type="entry name" value="MFS_LmrB_MDR_like"/>
    <property type="match status" value="1"/>
</dbReference>
<dbReference type="AlphaFoldDB" id="A0A3L7JTJ1"/>
<keyword evidence="11" id="KW-1185">Reference proteome</keyword>
<protein>
    <submittedName>
        <fullName evidence="10">DHA2 family efflux MFS transporter permease subunit</fullName>
    </submittedName>
</protein>
<feature type="transmembrane region" description="Helical" evidence="8">
    <location>
        <begin position="21"/>
        <end position="47"/>
    </location>
</feature>
<feature type="transmembrane region" description="Helical" evidence="8">
    <location>
        <begin position="336"/>
        <end position="356"/>
    </location>
</feature>
<evidence type="ECO:0000259" key="9">
    <source>
        <dbReference type="PROSITE" id="PS50850"/>
    </source>
</evidence>
<keyword evidence="7 8" id="KW-0472">Membrane</keyword>
<dbReference type="PROSITE" id="PS50850">
    <property type="entry name" value="MFS"/>
    <property type="match status" value="1"/>
</dbReference>
<feature type="transmembrane region" description="Helical" evidence="8">
    <location>
        <begin position="459"/>
        <end position="477"/>
    </location>
</feature>
<dbReference type="GO" id="GO:0022857">
    <property type="term" value="F:transmembrane transporter activity"/>
    <property type="evidence" value="ECO:0007669"/>
    <property type="project" value="InterPro"/>
</dbReference>
<accession>A0A3L7JTJ1</accession>
<feature type="domain" description="Major facilitator superfamily (MFS) profile" evidence="9">
    <location>
        <begin position="21"/>
        <end position="482"/>
    </location>
</feature>
<dbReference type="NCBIfam" id="TIGR00711">
    <property type="entry name" value="efflux_EmrB"/>
    <property type="match status" value="1"/>
</dbReference>
<dbReference type="Gene3D" id="1.20.1250.20">
    <property type="entry name" value="MFS general substrate transporter like domains"/>
    <property type="match status" value="1"/>
</dbReference>
<dbReference type="PRINTS" id="PR01036">
    <property type="entry name" value="TCRTETB"/>
</dbReference>
<feature type="transmembrane region" description="Helical" evidence="8">
    <location>
        <begin position="206"/>
        <end position="226"/>
    </location>
</feature>
<dbReference type="Proteomes" id="UP000276770">
    <property type="component" value="Unassembled WGS sequence"/>
</dbReference>
<evidence type="ECO:0000256" key="4">
    <source>
        <dbReference type="ARBA" id="ARBA00022475"/>
    </source>
</evidence>
<feature type="transmembrane region" description="Helical" evidence="8">
    <location>
        <begin position="59"/>
        <end position="79"/>
    </location>
</feature>
<feature type="transmembrane region" description="Helical" evidence="8">
    <location>
        <begin position="117"/>
        <end position="137"/>
    </location>
</feature>
<evidence type="ECO:0000256" key="1">
    <source>
        <dbReference type="ARBA" id="ARBA00004651"/>
    </source>
</evidence>
<feature type="transmembrane region" description="Helical" evidence="8">
    <location>
        <begin position="174"/>
        <end position="194"/>
    </location>
</feature>
<feature type="transmembrane region" description="Helical" evidence="8">
    <location>
        <begin position="149"/>
        <end position="168"/>
    </location>
</feature>
<dbReference type="PANTHER" id="PTHR42718">
    <property type="entry name" value="MAJOR FACILITATOR SUPERFAMILY MULTIDRUG TRANSPORTER MFSC"/>
    <property type="match status" value="1"/>
</dbReference>
<evidence type="ECO:0000256" key="5">
    <source>
        <dbReference type="ARBA" id="ARBA00022692"/>
    </source>
</evidence>
<feature type="transmembrane region" description="Helical" evidence="8">
    <location>
        <begin position="86"/>
        <end position="105"/>
    </location>
</feature>
<dbReference type="Gene3D" id="1.20.1720.10">
    <property type="entry name" value="Multidrug resistance protein D"/>
    <property type="match status" value="1"/>
</dbReference>
<keyword evidence="5 8" id="KW-0812">Transmembrane</keyword>
<sequence length="491" mass="53056">MLAVLSASAATDTSMLKNGPIMTIMILGAFFTIFNQTTMTVALPTLMEAFHIDASTGQWLTTGYMLVNGVLIPVTGFLMQRFSTRQLFLSSMFIFLAGTVVSALAPNFSVLLTGRLIQAASTGITMPLLMNVVLKLFPPERRGTAMGTVGLAIIFAPAIGPTLTGYVLDVFPWQTLFYGMIPFIVIIIICGFVFLKNVSETTESKLDTISLILSTIGFGSLLYGFSEAGNEGWGNLEVIATLSVGVVAVAVFTWRQLVSDRPFLDLRAFKYNMFSLTTVINCVITMVMYADMILLPLYLQKARGFTALEAGFLMLPGALLMGLLSPAVGKLFDRFGAKWLSIIGIIIIMATTYTFTDLSDSTSYIHLILMYAGRRVGMALFLMPLQTAGLNQLPTSLHGHGTAISNTARQVAGAIGTSLLVTIMTNRIKDHFQDMIMGGATGTKAHMLMEASIQGISDTYFAIMIIGGISLVLSFFIKRAEQAPEETVAAS</sequence>
<dbReference type="InterPro" id="IPR011701">
    <property type="entry name" value="MFS"/>
</dbReference>
<evidence type="ECO:0000256" key="8">
    <source>
        <dbReference type="SAM" id="Phobius"/>
    </source>
</evidence>
<dbReference type="InterPro" id="IPR036259">
    <property type="entry name" value="MFS_trans_sf"/>
</dbReference>
<feature type="transmembrane region" description="Helical" evidence="8">
    <location>
        <begin position="305"/>
        <end position="324"/>
    </location>
</feature>
<dbReference type="InterPro" id="IPR004638">
    <property type="entry name" value="EmrB-like"/>
</dbReference>
<evidence type="ECO:0000256" key="7">
    <source>
        <dbReference type="ARBA" id="ARBA00023136"/>
    </source>
</evidence>
<keyword evidence="3" id="KW-0813">Transport</keyword>
<evidence type="ECO:0000313" key="10">
    <source>
        <dbReference type="EMBL" id="RLQ93595.1"/>
    </source>
</evidence>
<keyword evidence="6 8" id="KW-1133">Transmembrane helix</keyword>
<comment type="subcellular location">
    <subcellularLocation>
        <location evidence="1">Cell membrane</location>
        <topology evidence="1">Multi-pass membrane protein</topology>
    </subcellularLocation>
</comment>
<dbReference type="PANTHER" id="PTHR42718:SF9">
    <property type="entry name" value="MAJOR FACILITATOR SUPERFAMILY MULTIDRUG TRANSPORTER MFSC"/>
    <property type="match status" value="1"/>
</dbReference>
<dbReference type="Pfam" id="PF07690">
    <property type="entry name" value="MFS_1"/>
    <property type="match status" value="1"/>
</dbReference>